<dbReference type="AlphaFoldDB" id="A0A380FBS7"/>
<organism evidence="3 4">
    <name type="scientific">Staphylococcus gallinarum</name>
    <dbReference type="NCBI Taxonomy" id="1293"/>
    <lineage>
        <taxon>Bacteria</taxon>
        <taxon>Bacillati</taxon>
        <taxon>Bacillota</taxon>
        <taxon>Bacilli</taxon>
        <taxon>Bacillales</taxon>
        <taxon>Staphylococcaceae</taxon>
        <taxon>Staphylococcus</taxon>
    </lineage>
</organism>
<keyword evidence="1" id="KW-0812">Transmembrane</keyword>
<reference evidence="2 5" key="2">
    <citation type="submission" date="2019-07" db="EMBL/GenBank/DDBJ databases">
        <title>Whole genome shotgun sequence of Staphylococcus gallinarum NBRC 109767.</title>
        <authorList>
            <person name="Hosoyama A."/>
            <person name="Uohara A."/>
            <person name="Ohji S."/>
            <person name="Ichikawa N."/>
        </authorList>
    </citation>
    <scope>NUCLEOTIDE SEQUENCE [LARGE SCALE GENOMIC DNA]</scope>
    <source>
        <strain evidence="2 5">NBRC 109767</strain>
    </source>
</reference>
<dbReference type="EMBL" id="BKAX01000006">
    <property type="protein sequence ID" value="GEQ06259.1"/>
    <property type="molecule type" value="Genomic_DNA"/>
</dbReference>
<evidence type="ECO:0000313" key="4">
    <source>
        <dbReference type="Proteomes" id="UP000255277"/>
    </source>
</evidence>
<evidence type="ECO:0000256" key="1">
    <source>
        <dbReference type="SAM" id="Phobius"/>
    </source>
</evidence>
<name>A0A380FBS7_STAGA</name>
<proteinExistence type="predicted"/>
<evidence type="ECO:0000313" key="5">
    <source>
        <dbReference type="Proteomes" id="UP000321057"/>
    </source>
</evidence>
<gene>
    <name evidence="3" type="ORF">NCTC12195_00312</name>
    <name evidence="2" type="ORF">SGA02_20870</name>
</gene>
<reference evidence="3 4" key="1">
    <citation type="submission" date="2018-06" db="EMBL/GenBank/DDBJ databases">
        <authorList>
            <consortium name="Pathogen Informatics"/>
            <person name="Doyle S."/>
        </authorList>
    </citation>
    <scope>NUCLEOTIDE SEQUENCE [LARGE SCALE GENOMIC DNA]</scope>
    <source>
        <strain evidence="3 4">NCTC12195</strain>
    </source>
</reference>
<evidence type="ECO:0000313" key="3">
    <source>
        <dbReference type="EMBL" id="SUM30911.1"/>
    </source>
</evidence>
<accession>A0A380FBS7</accession>
<protein>
    <submittedName>
        <fullName evidence="3">Uncharacterized protein</fullName>
    </submittedName>
</protein>
<keyword evidence="1" id="KW-1133">Transmembrane helix</keyword>
<keyword evidence="1" id="KW-0472">Membrane</keyword>
<dbReference type="EMBL" id="UHDK01000001">
    <property type="protein sequence ID" value="SUM30911.1"/>
    <property type="molecule type" value="Genomic_DNA"/>
</dbReference>
<keyword evidence="5" id="KW-1185">Reference proteome</keyword>
<evidence type="ECO:0000313" key="2">
    <source>
        <dbReference type="EMBL" id="GEQ06259.1"/>
    </source>
</evidence>
<feature type="transmembrane region" description="Helical" evidence="1">
    <location>
        <begin position="30"/>
        <end position="55"/>
    </location>
</feature>
<dbReference type="Proteomes" id="UP000321057">
    <property type="component" value="Unassembled WGS sequence"/>
</dbReference>
<dbReference type="Proteomes" id="UP000255277">
    <property type="component" value="Unassembled WGS sequence"/>
</dbReference>
<sequence length="58" mass="6619">MTLARAIILILLQFFCVFLAIQVGLASGGFSFITILILAFILFSIVYLAFLYPFWNKR</sequence>